<dbReference type="SUPFAM" id="SSF51735">
    <property type="entry name" value="NAD(P)-binding Rossmann-fold domains"/>
    <property type="match status" value="1"/>
</dbReference>
<dbReference type="InterPro" id="IPR016040">
    <property type="entry name" value="NAD(P)-bd_dom"/>
</dbReference>
<sequence length="287" mass="30175">MTTLVTGATGSVGRHLVAQLVQAGQPVRALTRRPAAADLPAGAEVVGGDLLAPDTLPAALRGVARMFLFAVPETAQTVVDHAVRAGVRRIVVLSSSAVDDSVADDAVGSFGHAHHRPVERAVERAGVAWTHLRAGEFMLNTLDWAPELRAEGVVRGVNGHFPSAPIHEADVASVAAAALLGDGHAGAKYFLTGPALITPVEQVRTIGAALGRALQFVELTPDQARDLWRRRGMPSEVIEHLLWSPPAPPADGGYAALVRVSPTVAEVTGRPARSYAEWVADHVADFR</sequence>
<dbReference type="InterPro" id="IPR036291">
    <property type="entry name" value="NAD(P)-bd_dom_sf"/>
</dbReference>
<dbReference type="InterPro" id="IPR051604">
    <property type="entry name" value="Ergot_Alk_Oxidoreductase"/>
</dbReference>
<organism evidence="2 3">
    <name type="scientific">Sorangium cellulosum</name>
    <name type="common">Polyangium cellulosum</name>
    <dbReference type="NCBI Taxonomy" id="56"/>
    <lineage>
        <taxon>Bacteria</taxon>
        <taxon>Pseudomonadati</taxon>
        <taxon>Myxococcota</taxon>
        <taxon>Polyangia</taxon>
        <taxon>Polyangiales</taxon>
        <taxon>Polyangiaceae</taxon>
        <taxon>Sorangium</taxon>
    </lineage>
</organism>
<dbReference type="PANTHER" id="PTHR43162">
    <property type="match status" value="1"/>
</dbReference>
<reference evidence="2 3" key="1">
    <citation type="submission" date="2015-09" db="EMBL/GenBank/DDBJ databases">
        <title>Sorangium comparison.</title>
        <authorList>
            <person name="Zaburannyi N."/>
            <person name="Bunk B."/>
            <person name="Overmann J."/>
            <person name="Mueller R."/>
        </authorList>
    </citation>
    <scope>NUCLEOTIDE SEQUENCE [LARGE SCALE GENOMIC DNA]</scope>
    <source>
        <strain evidence="2 3">So ce26</strain>
    </source>
</reference>
<dbReference type="Gene3D" id="3.40.50.720">
    <property type="entry name" value="NAD(P)-binding Rossmann-like Domain"/>
    <property type="match status" value="1"/>
</dbReference>
<name>A0A2L0EKL7_SORCE</name>
<dbReference type="EMBL" id="CP012673">
    <property type="protein sequence ID" value="AUX39834.1"/>
    <property type="molecule type" value="Genomic_DNA"/>
</dbReference>
<feature type="domain" description="NAD(P)-binding" evidence="1">
    <location>
        <begin position="7"/>
        <end position="179"/>
    </location>
</feature>
<dbReference type="Gene3D" id="3.90.25.10">
    <property type="entry name" value="UDP-galactose 4-epimerase, domain 1"/>
    <property type="match status" value="1"/>
</dbReference>
<evidence type="ECO:0000313" key="2">
    <source>
        <dbReference type="EMBL" id="AUX39834.1"/>
    </source>
</evidence>
<protein>
    <submittedName>
        <fullName evidence="2">Hydroxylase</fullName>
    </submittedName>
</protein>
<accession>A0A2L0EKL7</accession>
<dbReference type="RefSeq" id="WP_104987050.1">
    <property type="nucleotide sequence ID" value="NZ_CP012673.1"/>
</dbReference>
<proteinExistence type="predicted"/>
<dbReference type="Pfam" id="PF13460">
    <property type="entry name" value="NAD_binding_10"/>
    <property type="match status" value="1"/>
</dbReference>
<dbReference type="OrthoDB" id="267890at2"/>
<evidence type="ECO:0000313" key="3">
    <source>
        <dbReference type="Proteomes" id="UP000238348"/>
    </source>
</evidence>
<dbReference type="AlphaFoldDB" id="A0A2L0EKL7"/>
<evidence type="ECO:0000259" key="1">
    <source>
        <dbReference type="Pfam" id="PF13460"/>
    </source>
</evidence>
<gene>
    <name evidence="2" type="ORF">SOCE26_012290</name>
</gene>
<dbReference type="PANTHER" id="PTHR43162:SF1">
    <property type="entry name" value="PRESTALK A DIFFERENTIATION PROTEIN A"/>
    <property type="match status" value="1"/>
</dbReference>
<dbReference type="Proteomes" id="UP000238348">
    <property type="component" value="Chromosome"/>
</dbReference>